<evidence type="ECO:0000313" key="2">
    <source>
        <dbReference type="EMBL" id="OVF04881.1"/>
    </source>
</evidence>
<proteinExistence type="predicted"/>
<sequence length="82" mass="8679">MLEPMGHESRARMHMRVTCPLPFASSPPARPTATQIRKRGNAIAEPRPSSVSFGLSEAAACAFLCSAGNSPSRGNGAGRKQR</sequence>
<protein>
    <submittedName>
        <fullName evidence="2">Uncharacterized protein</fullName>
    </submittedName>
</protein>
<gene>
    <name evidence="2" type="ORF">A9F13_25g00583</name>
</gene>
<comment type="caution">
    <text evidence="2">The sequence shown here is derived from an EMBL/GenBank/DDBJ whole genome shotgun (WGS) entry which is preliminary data.</text>
</comment>
<dbReference type="AlphaFoldDB" id="A0AA91PW90"/>
<evidence type="ECO:0000313" key="3">
    <source>
        <dbReference type="Proteomes" id="UP000195602"/>
    </source>
</evidence>
<organism evidence="2 3">
    <name type="scientific">Clavispora lusitaniae</name>
    <name type="common">Candida lusitaniae</name>
    <dbReference type="NCBI Taxonomy" id="36911"/>
    <lineage>
        <taxon>Eukaryota</taxon>
        <taxon>Fungi</taxon>
        <taxon>Dikarya</taxon>
        <taxon>Ascomycota</taxon>
        <taxon>Saccharomycotina</taxon>
        <taxon>Pichiomycetes</taxon>
        <taxon>Metschnikowiaceae</taxon>
        <taxon>Clavispora</taxon>
    </lineage>
</organism>
<evidence type="ECO:0000256" key="1">
    <source>
        <dbReference type="SAM" id="MobiDB-lite"/>
    </source>
</evidence>
<accession>A0AA91PW90</accession>
<dbReference type="Proteomes" id="UP000195602">
    <property type="component" value="Unassembled WGS sequence"/>
</dbReference>
<dbReference type="EMBL" id="LYUB02000025">
    <property type="protein sequence ID" value="OVF04881.1"/>
    <property type="molecule type" value="Genomic_DNA"/>
</dbReference>
<dbReference type="KEGG" id="clus:A9F13_25g00583"/>
<feature type="region of interest" description="Disordered" evidence="1">
    <location>
        <begin position="20"/>
        <end position="48"/>
    </location>
</feature>
<reference evidence="2 3" key="1">
    <citation type="submission" date="2017-04" db="EMBL/GenBank/DDBJ databases">
        <title>Draft genome of the yeast Clavispora lusitaniae type strain CBS 6936.</title>
        <authorList>
            <person name="Durrens P."/>
            <person name="Klopp C."/>
            <person name="Biteau N."/>
            <person name="Fitton-Ouhabi V."/>
            <person name="Dementhon K."/>
            <person name="Accoceberry I."/>
            <person name="Sherman D.J."/>
            <person name="Noel T."/>
        </authorList>
    </citation>
    <scope>NUCLEOTIDE SEQUENCE [LARGE SCALE GENOMIC DNA]</scope>
    <source>
        <strain evidence="2 3">CBS 6936</strain>
    </source>
</reference>
<name>A0AA91PW90_CLALS</name>